<name>A0A4U7AM39_9PEZI</name>
<organism evidence="1 2">
    <name type="scientific">Elsinoe australis</name>
    <dbReference type="NCBI Taxonomy" id="40998"/>
    <lineage>
        <taxon>Eukaryota</taxon>
        <taxon>Fungi</taxon>
        <taxon>Dikarya</taxon>
        <taxon>Ascomycota</taxon>
        <taxon>Pezizomycotina</taxon>
        <taxon>Dothideomycetes</taxon>
        <taxon>Dothideomycetidae</taxon>
        <taxon>Myriangiales</taxon>
        <taxon>Elsinoaceae</taxon>
        <taxon>Elsinoe</taxon>
    </lineage>
</organism>
<evidence type="ECO:0000313" key="2">
    <source>
        <dbReference type="Proteomes" id="UP000308133"/>
    </source>
</evidence>
<dbReference type="Proteomes" id="UP000308133">
    <property type="component" value="Unassembled WGS sequence"/>
</dbReference>
<reference evidence="1 2" key="1">
    <citation type="submission" date="2018-02" db="EMBL/GenBank/DDBJ databases">
        <title>Draft genome sequences of Elsinoe sp., causing black scab on jojoba.</title>
        <authorList>
            <person name="Stodart B."/>
            <person name="Jeffress S."/>
            <person name="Ash G."/>
            <person name="Arun Chinnappa K."/>
        </authorList>
    </citation>
    <scope>NUCLEOTIDE SEQUENCE [LARGE SCALE GENOMIC DNA]</scope>
    <source>
        <strain evidence="1 2">Hillstone_2</strain>
    </source>
</reference>
<protein>
    <submittedName>
        <fullName evidence="1">Uncharacterized protein</fullName>
    </submittedName>
</protein>
<gene>
    <name evidence="1" type="ORF">C1H76_8736</name>
</gene>
<dbReference type="EMBL" id="PTQR01000120">
    <property type="protein sequence ID" value="TKX19118.1"/>
    <property type="molecule type" value="Genomic_DNA"/>
</dbReference>
<dbReference type="AlphaFoldDB" id="A0A4U7AM39"/>
<accession>A0A4U7AM39</accession>
<comment type="caution">
    <text evidence="1">The sequence shown here is derived from an EMBL/GenBank/DDBJ whole genome shotgun (WGS) entry which is preliminary data.</text>
</comment>
<proteinExistence type="predicted"/>
<evidence type="ECO:0000313" key="1">
    <source>
        <dbReference type="EMBL" id="TKX19118.1"/>
    </source>
</evidence>
<sequence>MAGQSQDIEPPVHLACEVDIDKHQRDCKMVLLTHGHRLSVSSQTVSF</sequence>